<comment type="similarity">
    <text evidence="1">To bacterial alkanal monooxygenase alpha and beta chains.</text>
</comment>
<dbReference type="InterPro" id="IPR019949">
    <property type="entry name" value="CmoO-like"/>
</dbReference>
<dbReference type="Pfam" id="PF00296">
    <property type="entry name" value="Bac_luciferase"/>
    <property type="match status" value="1"/>
</dbReference>
<evidence type="ECO:0000313" key="4">
    <source>
        <dbReference type="EMBL" id="RNI31679.1"/>
    </source>
</evidence>
<dbReference type="InterPro" id="IPR050766">
    <property type="entry name" value="Bact_Lucif_Oxidored"/>
</dbReference>
<evidence type="ECO:0000259" key="3">
    <source>
        <dbReference type="Pfam" id="PF00296"/>
    </source>
</evidence>
<dbReference type="InterPro" id="IPR011251">
    <property type="entry name" value="Luciferase-like_dom"/>
</dbReference>
<dbReference type="EMBL" id="RJJD01000001">
    <property type="protein sequence ID" value="RNI31679.1"/>
    <property type="molecule type" value="Genomic_DNA"/>
</dbReference>
<gene>
    <name evidence="4" type="ORF">EFB08_00710</name>
</gene>
<accession>A0A3M9N1K6</accession>
<dbReference type="AlphaFoldDB" id="A0A3M9N1K6"/>
<dbReference type="RefSeq" id="WP_123125582.1">
    <property type="nucleotide sequence ID" value="NZ_RJJD01000001.1"/>
</dbReference>
<dbReference type="GO" id="GO:0016705">
    <property type="term" value="F:oxidoreductase activity, acting on paired donors, with incorporation or reduction of molecular oxygen"/>
    <property type="evidence" value="ECO:0007669"/>
    <property type="project" value="InterPro"/>
</dbReference>
<protein>
    <recommendedName>
        <fullName evidence="2">Luciferase-like monooxygenase</fullName>
    </recommendedName>
</protein>
<organism evidence="4 5">
    <name type="scientific">Rufibacter latericius</name>
    <dbReference type="NCBI Taxonomy" id="2487040"/>
    <lineage>
        <taxon>Bacteria</taxon>
        <taxon>Pseudomonadati</taxon>
        <taxon>Bacteroidota</taxon>
        <taxon>Cytophagia</taxon>
        <taxon>Cytophagales</taxon>
        <taxon>Hymenobacteraceae</taxon>
        <taxon>Rufibacter</taxon>
    </lineage>
</organism>
<name>A0A3M9N1K6_9BACT</name>
<dbReference type="InterPro" id="IPR036661">
    <property type="entry name" value="Luciferase-like_sf"/>
</dbReference>
<evidence type="ECO:0000256" key="1">
    <source>
        <dbReference type="ARBA" id="ARBA00007789"/>
    </source>
</evidence>
<proteinExistence type="predicted"/>
<comment type="caution">
    <text evidence="4">The sequence shown here is derived from an EMBL/GenBank/DDBJ whole genome shotgun (WGS) entry which is preliminary data.</text>
</comment>
<keyword evidence="5" id="KW-1185">Reference proteome</keyword>
<dbReference type="CDD" id="cd00347">
    <property type="entry name" value="Flavin_utilizing_monoxygenases"/>
    <property type="match status" value="1"/>
</dbReference>
<evidence type="ECO:0000313" key="5">
    <source>
        <dbReference type="Proteomes" id="UP000272117"/>
    </source>
</evidence>
<dbReference type="NCBIfam" id="TIGR03558">
    <property type="entry name" value="oxido_grp_1"/>
    <property type="match status" value="1"/>
</dbReference>
<dbReference type="Proteomes" id="UP000272117">
    <property type="component" value="Unassembled WGS sequence"/>
</dbReference>
<dbReference type="PANTHER" id="PTHR30137:SF6">
    <property type="entry name" value="LUCIFERASE-LIKE MONOOXYGENASE"/>
    <property type="match status" value="1"/>
</dbReference>
<reference evidence="4 5" key="1">
    <citation type="submission" date="2018-11" db="EMBL/GenBank/DDBJ databases">
        <title>Rufibacter latericius sp. nov., isolated from water in Baiyang Lake.</title>
        <authorList>
            <person name="Yang Y."/>
        </authorList>
    </citation>
    <scope>NUCLEOTIDE SEQUENCE [LARGE SCALE GENOMIC DNA]</scope>
    <source>
        <strain evidence="4 5">R-22-1c-1</strain>
    </source>
</reference>
<feature type="domain" description="Luciferase-like" evidence="3">
    <location>
        <begin position="23"/>
        <end position="308"/>
    </location>
</feature>
<dbReference type="Gene3D" id="3.20.20.30">
    <property type="entry name" value="Luciferase-like domain"/>
    <property type="match status" value="1"/>
</dbReference>
<evidence type="ECO:0000256" key="2">
    <source>
        <dbReference type="ARBA" id="ARBA00074555"/>
    </source>
</evidence>
<dbReference type="SUPFAM" id="SSF51679">
    <property type="entry name" value="Bacterial luciferase-like"/>
    <property type="match status" value="1"/>
</dbReference>
<sequence>MPAKKLSDIPVSVLDLVPILSEKTAADSFKNTVDLAQRVEQLGFQRYWMAEHHNMAGIASSATVVLIGHVAGATSRLRVGSGGIMLPNHAPLVVAEQFGTLATLYPGRIDLGLGRAPGTDQMTAHALRRDLRGSVDEFPQNVVELKNYLGPVDPTARVRAVPGEGSDVPIWILGSSTFGAQLAGILGMPYAFASHFAPSQLHAALKVYRDSFQPIGDLKEPYAMACVNVIAADTDEAAIYQSTSLYQSFLNVVRGTAKPMQPPVKSMDGLWDASERYAVQQMLRYSFIGGPKTVQEELQTFLDETGVDEIMVGCNLYDHSARVHSYELLAGFFKPVAS</sequence>
<dbReference type="PANTHER" id="PTHR30137">
    <property type="entry name" value="LUCIFERASE-LIKE MONOOXYGENASE"/>
    <property type="match status" value="1"/>
</dbReference>
<dbReference type="FunFam" id="3.20.20.30:FF:000002">
    <property type="entry name" value="LLM class flavin-dependent oxidoreductase"/>
    <property type="match status" value="1"/>
</dbReference>
<dbReference type="OrthoDB" id="9780518at2"/>
<dbReference type="GO" id="GO:0005829">
    <property type="term" value="C:cytosol"/>
    <property type="evidence" value="ECO:0007669"/>
    <property type="project" value="TreeGrafter"/>
</dbReference>